<dbReference type="Gene3D" id="1.25.40.1030">
    <property type="match status" value="1"/>
</dbReference>
<feature type="compositionally biased region" description="Low complexity" evidence="17">
    <location>
        <begin position="487"/>
        <end position="499"/>
    </location>
</feature>
<feature type="compositionally biased region" description="Pro residues" evidence="17">
    <location>
        <begin position="1089"/>
        <end position="1103"/>
    </location>
</feature>
<evidence type="ECO:0000256" key="16">
    <source>
        <dbReference type="SAM" id="Coils"/>
    </source>
</evidence>
<feature type="compositionally biased region" description="Pro residues" evidence="17">
    <location>
        <begin position="1055"/>
        <end position="1070"/>
    </location>
</feature>
<dbReference type="InterPro" id="IPR036322">
    <property type="entry name" value="WD40_repeat_dom_sf"/>
</dbReference>
<feature type="compositionally biased region" description="Acidic residues" evidence="17">
    <location>
        <begin position="520"/>
        <end position="536"/>
    </location>
</feature>
<reference evidence="19 20" key="1">
    <citation type="journal article" date="2016" name="Genome Biol. Evol.">
        <title>Divergent and convergent evolution of fungal pathogenicity.</title>
        <authorList>
            <person name="Shang Y."/>
            <person name="Xiao G."/>
            <person name="Zheng P."/>
            <person name="Cen K."/>
            <person name="Zhan S."/>
            <person name="Wang C."/>
        </authorList>
    </citation>
    <scope>NUCLEOTIDE SEQUENCE [LARGE SCALE GENOMIC DNA]</scope>
    <source>
        <strain evidence="19 20">RCEF 264</strain>
    </source>
</reference>
<evidence type="ECO:0000256" key="14">
    <source>
        <dbReference type="ARBA" id="ARBA00025471"/>
    </source>
</evidence>
<feature type="compositionally biased region" description="Pro residues" evidence="17">
    <location>
        <begin position="1154"/>
        <end position="1168"/>
    </location>
</feature>
<evidence type="ECO:0000256" key="8">
    <source>
        <dbReference type="ARBA" id="ARBA00022737"/>
    </source>
</evidence>
<dbReference type="SUPFAM" id="SSF50978">
    <property type="entry name" value="WD40 repeat-like"/>
    <property type="match status" value="1"/>
</dbReference>
<dbReference type="GO" id="GO:0070971">
    <property type="term" value="C:endoplasmic reticulum exit site"/>
    <property type="evidence" value="ECO:0007669"/>
    <property type="project" value="TreeGrafter"/>
</dbReference>
<dbReference type="GO" id="GO:0030127">
    <property type="term" value="C:COPII vesicle coat"/>
    <property type="evidence" value="ECO:0007669"/>
    <property type="project" value="TreeGrafter"/>
</dbReference>
<dbReference type="GO" id="GO:0005789">
    <property type="term" value="C:endoplasmic reticulum membrane"/>
    <property type="evidence" value="ECO:0007669"/>
    <property type="project" value="UniProtKB-SubCell"/>
</dbReference>
<evidence type="ECO:0000256" key="12">
    <source>
        <dbReference type="ARBA" id="ARBA00023136"/>
    </source>
</evidence>
<feature type="repeat" description="WD" evidence="15">
    <location>
        <begin position="254"/>
        <end position="296"/>
    </location>
</feature>
<evidence type="ECO:0000256" key="10">
    <source>
        <dbReference type="ARBA" id="ARBA00022892"/>
    </source>
</evidence>
<comment type="function">
    <text evidence="14">Component of the coat protein complex II (COPII) which promotes the formation of transport vesicles from the endoplasmic reticulum (ER). The coat has two main functions, the physical deformation of the endoplasmic reticulum membrane into vesicles and the selection of cargo molecules.</text>
</comment>
<evidence type="ECO:0000259" key="18">
    <source>
        <dbReference type="Pfam" id="PF12931"/>
    </source>
</evidence>
<name>A0A167NUA9_9HYPO</name>
<dbReference type="Gene3D" id="2.130.10.10">
    <property type="entry name" value="YVTN repeat-like/Quinoprotein amine dehydrogenase"/>
    <property type="match status" value="1"/>
</dbReference>
<evidence type="ECO:0000256" key="2">
    <source>
        <dbReference type="ARBA" id="ARBA00004397"/>
    </source>
</evidence>
<keyword evidence="20" id="KW-1185">Reference proteome</keyword>
<evidence type="ECO:0000256" key="9">
    <source>
        <dbReference type="ARBA" id="ARBA00022824"/>
    </source>
</evidence>
<dbReference type="InterPro" id="IPR040251">
    <property type="entry name" value="SEC31-like"/>
</dbReference>
<dbReference type="FunFam" id="2.130.10.10:FF:000193">
    <property type="entry name" value="Protein transport protein SEC31, putative"/>
    <property type="match status" value="1"/>
</dbReference>
<keyword evidence="10" id="KW-0931">ER-Golgi transport</keyword>
<evidence type="ECO:0000313" key="20">
    <source>
        <dbReference type="Proteomes" id="UP000076874"/>
    </source>
</evidence>
<dbReference type="EMBL" id="AZHD01000018">
    <property type="protein sequence ID" value="OAA55939.1"/>
    <property type="molecule type" value="Genomic_DNA"/>
</dbReference>
<dbReference type="GO" id="GO:0015031">
    <property type="term" value="P:protein transport"/>
    <property type="evidence" value="ECO:0007669"/>
    <property type="project" value="UniProtKB-KW"/>
</dbReference>
<evidence type="ECO:0000256" key="5">
    <source>
        <dbReference type="ARBA" id="ARBA00021236"/>
    </source>
</evidence>
<evidence type="ECO:0000256" key="13">
    <source>
        <dbReference type="ARBA" id="ARBA00023329"/>
    </source>
</evidence>
<keyword evidence="9" id="KW-0256">Endoplasmic reticulum</keyword>
<dbReference type="Pfam" id="PF12931">
    <property type="entry name" value="TPR_Sec16"/>
    <property type="match status" value="1"/>
</dbReference>
<evidence type="ECO:0000256" key="15">
    <source>
        <dbReference type="PROSITE-ProRule" id="PRU00221"/>
    </source>
</evidence>
<feature type="domain" description="Sec16 Sec23-binding" evidence="18">
    <location>
        <begin position="569"/>
        <end position="795"/>
    </location>
</feature>
<proteinExistence type="inferred from homology"/>
<keyword evidence="12" id="KW-0472">Membrane</keyword>
<evidence type="ECO:0000256" key="17">
    <source>
        <dbReference type="SAM" id="MobiDB-lite"/>
    </source>
</evidence>
<sequence>MVYLREVPRTAVFAWSPGTGKPFLVTGTRAGAVDADFSDETKLELWDLSLDNQSRGVELQPVHSISTDSRFYDIAWGPPDANHPRGVIAGALENGSLDLWDAEKLASGASDALIERASHHSGAIKTLQFNPLKPQILATAGAKGELFVYNVEDAQNPFRLGNAAASRADDIECLAWNKKVSHILATGGAGGLVTVWDVKTKKSSLSLNNNRKPVSSLAWDPTNSTKLVTGSSDDNTPVLYLWNLRNSNAPEKTLTGHEQGVLSVSWCQQDPNILLSCGKDNRTLVWNPNTGDLYGELQEGTNWAFLTRFHPANPNLTATASFDGKITIQTLQNTNNAADAQAAAQSNLDGEDFFASAHTAPQVATFSLPNPPAWYLKPVGATFGFGGKVVYFTQNDTPAGQPPSSTVHITHFSPDSEVAPVTQKFEEALKAGDVTAICDSHIAGSKTEEEKADWEVLQTLLDANPRQKVIERLGFKREPPAETNGVATAASKATTSPSTENDEKAKKKKSENSNRLSNFFDDDGAGAGGDDDDGGEDFLAGLSSAPGAKSSRPFHLFGQGNTTLEDTITKAVMLGDFSRAVDICLRENRTADAFVIANCGGKDLLQKVQTAYLADADGSPSYLRLLNSVIAEDLWDVVRNADLANWKEALATLCTFAKPDEFPGFCEGLGDRILESGSRKDASFCYLVGSKLEKVVNIWISELREAEQAEVKKHAEDSSFFSVHAKSLQQFIEKVTVFRHVTKFQDNEAGLTSGWKLAALYDKYIEYADIVADTGLMAVAQKYLDLVPASYDAAELARNRVKLATAQASGTSQRGAGLRDTTTSQTRGSASRTPHASTGYPAPQPLSQQNLGGAGGAAAATPGNPYGAPAQAASFNPYGPAGAVQSNPYAPSGTSAYNQGYAPLQQTSSYAPPVGAYGATSAVPYGAPPPRNLTPLAPPPPKAKDAGAWNDVPIVTKPPLRKTTPSVAPITAPFGGQPFTGPPPPVSPYGAGPRGVPTPPPPPKGPAPPRVTSPLAGPPPPTNASHVPPRPPSTATHAYAPPPPAASSPNLAMARPPPRTESPYNAPPAGHPSSNRYAPAPASQQAPAAGPPQGGPPMGPPPGAARASSSYAPPPPPPMQHQQQQQQQQQQQHQSQYAPSPYEQPGPSHLGQPPVGPPPMAGPPPAAGGPPRAAASPASPPQSSAPPPRKVKHPPGDRSHLPPGAQKLVQVLDADLQRVAVRAPETFRPQVNDTRKRLNLLFDHLNNAELVKEDTIQQLHELAEALENRAYDAAQRLQVQIHREKPEECGNWMAPVRKQGKAKAETNKV</sequence>
<dbReference type="InterPro" id="IPR015943">
    <property type="entry name" value="WD40/YVTN_repeat-like_dom_sf"/>
</dbReference>
<gene>
    <name evidence="19" type="ORF">SPI_08146</name>
</gene>
<feature type="region of interest" description="Disordered" evidence="17">
    <location>
        <begin position="806"/>
        <end position="859"/>
    </location>
</feature>
<dbReference type="Pfam" id="PF00400">
    <property type="entry name" value="WD40"/>
    <property type="match status" value="2"/>
</dbReference>
<comment type="similarity">
    <text evidence="3">Belongs to the WD repeat SEC31 family.</text>
</comment>
<dbReference type="PANTHER" id="PTHR13923:SF11">
    <property type="entry name" value="SECRETORY 31, ISOFORM D"/>
    <property type="match status" value="1"/>
</dbReference>
<evidence type="ECO:0000256" key="3">
    <source>
        <dbReference type="ARBA" id="ARBA00009358"/>
    </source>
</evidence>
<dbReference type="GO" id="GO:0090110">
    <property type="term" value="P:COPII-coated vesicle cargo loading"/>
    <property type="evidence" value="ECO:0007669"/>
    <property type="project" value="TreeGrafter"/>
</dbReference>
<feature type="compositionally biased region" description="Polar residues" evidence="17">
    <location>
        <begin position="806"/>
        <end position="836"/>
    </location>
</feature>
<evidence type="ECO:0000256" key="4">
    <source>
        <dbReference type="ARBA" id="ARBA00013507"/>
    </source>
</evidence>
<comment type="caution">
    <text evidence="19">The sequence shown here is derived from an EMBL/GenBank/DDBJ whole genome shotgun (WGS) entry which is preliminary data.</text>
</comment>
<evidence type="ECO:0000256" key="11">
    <source>
        <dbReference type="ARBA" id="ARBA00022927"/>
    </source>
</evidence>
<keyword evidence="16" id="KW-0175">Coiled coil</keyword>
<evidence type="ECO:0000313" key="19">
    <source>
        <dbReference type="EMBL" id="OAA55939.1"/>
    </source>
</evidence>
<dbReference type="OrthoDB" id="542917at2759"/>
<dbReference type="SMART" id="SM00320">
    <property type="entry name" value="WD40"/>
    <property type="match status" value="6"/>
</dbReference>
<dbReference type="GO" id="GO:0005198">
    <property type="term" value="F:structural molecule activity"/>
    <property type="evidence" value="ECO:0007669"/>
    <property type="project" value="TreeGrafter"/>
</dbReference>
<dbReference type="PROSITE" id="PS50082">
    <property type="entry name" value="WD_REPEATS_2"/>
    <property type="match status" value="2"/>
</dbReference>
<feature type="compositionally biased region" description="Pro residues" evidence="17">
    <location>
        <begin position="1178"/>
        <end position="1188"/>
    </location>
</feature>
<dbReference type="Gene3D" id="1.20.940.10">
    <property type="entry name" value="Functional domain of the splicing factor Prp18"/>
    <property type="match status" value="1"/>
</dbReference>
<feature type="compositionally biased region" description="Low complexity" evidence="17">
    <location>
        <begin position="1120"/>
        <end position="1141"/>
    </location>
</feature>
<feature type="repeat" description="WD" evidence="15">
    <location>
        <begin position="164"/>
        <end position="206"/>
    </location>
</feature>
<dbReference type="PANTHER" id="PTHR13923">
    <property type="entry name" value="SEC31-RELATED PROTEIN"/>
    <property type="match status" value="1"/>
</dbReference>
<keyword evidence="11" id="KW-0653">Protein transport</keyword>
<evidence type="ECO:0000256" key="1">
    <source>
        <dbReference type="ARBA" id="ARBA00004299"/>
    </source>
</evidence>
<dbReference type="InterPro" id="IPR001680">
    <property type="entry name" value="WD40_rpt"/>
</dbReference>
<organism evidence="19 20">
    <name type="scientific">Niveomyces insectorum RCEF 264</name>
    <dbReference type="NCBI Taxonomy" id="1081102"/>
    <lineage>
        <taxon>Eukaryota</taxon>
        <taxon>Fungi</taxon>
        <taxon>Dikarya</taxon>
        <taxon>Ascomycota</taxon>
        <taxon>Pezizomycotina</taxon>
        <taxon>Sordariomycetes</taxon>
        <taxon>Hypocreomycetidae</taxon>
        <taxon>Hypocreales</taxon>
        <taxon>Cordycipitaceae</taxon>
        <taxon>Niveomyces</taxon>
    </lineage>
</organism>
<feature type="region of interest" description="Disordered" evidence="17">
    <location>
        <begin position="472"/>
        <end position="553"/>
    </location>
</feature>
<accession>A0A167NUA9</accession>
<protein>
    <recommendedName>
        <fullName evidence="5">Protein transport protein SEC31</fullName>
    </recommendedName>
    <alternativeName>
        <fullName evidence="4">Protein transport protein sec31</fullName>
    </alternativeName>
</protein>
<keyword evidence="8" id="KW-0677">Repeat</keyword>
<feature type="coiled-coil region" evidence="16">
    <location>
        <begin position="1245"/>
        <end position="1276"/>
    </location>
</feature>
<evidence type="ECO:0000256" key="7">
    <source>
        <dbReference type="ARBA" id="ARBA00022574"/>
    </source>
</evidence>
<feature type="region of interest" description="Disordered" evidence="17">
    <location>
        <begin position="929"/>
        <end position="1203"/>
    </location>
</feature>
<dbReference type="STRING" id="1081102.A0A167NUA9"/>
<evidence type="ECO:0000256" key="6">
    <source>
        <dbReference type="ARBA" id="ARBA00022448"/>
    </source>
</evidence>
<feature type="compositionally biased region" description="Pro residues" evidence="17">
    <location>
        <begin position="996"/>
        <end position="1032"/>
    </location>
</feature>
<feature type="compositionally biased region" description="Low complexity" evidence="17">
    <location>
        <begin position="1078"/>
        <end position="1088"/>
    </location>
</feature>
<dbReference type="InterPro" id="IPR024298">
    <property type="entry name" value="Sec16_Sec23-bd"/>
</dbReference>
<dbReference type="GO" id="GO:0007029">
    <property type="term" value="P:endoplasmic reticulum organization"/>
    <property type="evidence" value="ECO:0007669"/>
    <property type="project" value="TreeGrafter"/>
</dbReference>
<keyword evidence="7 15" id="KW-0853">WD repeat</keyword>
<dbReference type="Proteomes" id="UP000076874">
    <property type="component" value="Unassembled WGS sequence"/>
</dbReference>
<keyword evidence="13" id="KW-0968">Cytoplasmic vesicle</keyword>
<feature type="compositionally biased region" description="Pro residues" evidence="17">
    <location>
        <begin position="929"/>
        <end position="941"/>
    </location>
</feature>
<comment type="subcellular location">
    <subcellularLocation>
        <location evidence="1">Cytoplasmic vesicle</location>
        <location evidence="1">COPII-coated vesicle membrane</location>
        <topology evidence="1">Peripheral membrane protein</topology>
        <orientation evidence="1">Cytoplasmic side</orientation>
    </subcellularLocation>
    <subcellularLocation>
        <location evidence="2">Endoplasmic reticulum membrane</location>
        <topology evidence="2">Peripheral membrane protein</topology>
        <orientation evidence="2">Cytoplasmic side</orientation>
    </subcellularLocation>
</comment>
<keyword evidence="6" id="KW-0813">Transport</keyword>